<reference evidence="2 3" key="1">
    <citation type="journal article" date="2018" name="Nat. Biotechnol.">
        <title>A standardized bacterial taxonomy based on genome phylogeny substantially revises the tree of life.</title>
        <authorList>
            <person name="Parks D.H."/>
            <person name="Chuvochina M."/>
            <person name="Waite D.W."/>
            <person name="Rinke C."/>
            <person name="Skarshewski A."/>
            <person name="Chaumeil P.A."/>
            <person name="Hugenholtz P."/>
        </authorList>
    </citation>
    <scope>NUCLEOTIDE SEQUENCE [LARGE SCALE GENOMIC DNA]</scope>
    <source>
        <strain evidence="2">UBA11978</strain>
    </source>
</reference>
<evidence type="ECO:0000313" key="3">
    <source>
        <dbReference type="Proteomes" id="UP000263517"/>
    </source>
</evidence>
<feature type="region of interest" description="Disordered" evidence="1">
    <location>
        <begin position="1"/>
        <end position="29"/>
    </location>
</feature>
<dbReference type="EMBL" id="DNAN01000017">
    <property type="protein sequence ID" value="HAW74186.1"/>
    <property type="molecule type" value="Genomic_DNA"/>
</dbReference>
<dbReference type="AlphaFoldDB" id="A0A350NYR9"/>
<dbReference type="Proteomes" id="UP000263517">
    <property type="component" value="Unassembled WGS sequence"/>
</dbReference>
<proteinExistence type="predicted"/>
<sequence length="365" mass="39843">MLGAIPDFSTLLKDFDRRSPDPGVALRNPTDPAAKELEQFENLVENRNNVSTATVQRRADLAFLPQSGLESSQQKAADAMAKAQISAGTDDGGAEMYVPEKYSGGFYGGGTSMQSPGKAQLQRADSAALADDRATAEFQNILDGGQPTEDIYYNSMVGTLTQKPQNSQANNYVAGVAYTPEAYAPGQDFNPLPSINKEFQQYRDANAKQYDERIAQYTSDLRSDMANITDPSRVNELQKTQLDPYMPKVITMEDINKYGADSKARIDDALAKFSSEDSPQTKKPRQSLDQIAARFGQTAAFGHKDYEMARLAGYSDSDITNYIKSTGNANQKNKTPGAGGLLDQISGRSPFTYAGKVDIDRGYYS</sequence>
<name>A0A350NYR9_9ALTE</name>
<evidence type="ECO:0000313" key="2">
    <source>
        <dbReference type="EMBL" id="HAW74186.1"/>
    </source>
</evidence>
<organism evidence="2 3">
    <name type="scientific">Alteromonas australica</name>
    <dbReference type="NCBI Taxonomy" id="589873"/>
    <lineage>
        <taxon>Bacteria</taxon>
        <taxon>Pseudomonadati</taxon>
        <taxon>Pseudomonadota</taxon>
        <taxon>Gammaproteobacteria</taxon>
        <taxon>Alteromonadales</taxon>
        <taxon>Alteromonadaceae</taxon>
        <taxon>Alteromonas/Salinimonas group</taxon>
        <taxon>Alteromonas</taxon>
    </lineage>
</organism>
<comment type="caution">
    <text evidence="2">The sequence shown here is derived from an EMBL/GenBank/DDBJ whole genome shotgun (WGS) entry which is preliminary data.</text>
</comment>
<gene>
    <name evidence="2" type="ORF">DCW74_00440</name>
</gene>
<evidence type="ECO:0000256" key="1">
    <source>
        <dbReference type="SAM" id="MobiDB-lite"/>
    </source>
</evidence>
<protein>
    <submittedName>
        <fullName evidence="2">Uncharacterized protein</fullName>
    </submittedName>
</protein>
<accession>A0A350NYR9</accession>